<keyword evidence="1" id="KW-0732">Signal</keyword>
<protein>
    <recommendedName>
        <fullName evidence="4">Secreted protein</fullName>
    </recommendedName>
</protein>
<organism evidence="2 3">
    <name type="scientific">Eleutherodactylus coqui</name>
    <name type="common">Puerto Rican coqui</name>
    <dbReference type="NCBI Taxonomy" id="57060"/>
    <lineage>
        <taxon>Eukaryota</taxon>
        <taxon>Metazoa</taxon>
        <taxon>Chordata</taxon>
        <taxon>Craniata</taxon>
        <taxon>Vertebrata</taxon>
        <taxon>Euteleostomi</taxon>
        <taxon>Amphibia</taxon>
        <taxon>Batrachia</taxon>
        <taxon>Anura</taxon>
        <taxon>Neobatrachia</taxon>
        <taxon>Hyloidea</taxon>
        <taxon>Eleutherodactylidae</taxon>
        <taxon>Eleutherodactylinae</taxon>
        <taxon>Eleutherodactylus</taxon>
        <taxon>Eleutherodactylus</taxon>
    </lineage>
</organism>
<comment type="caution">
    <text evidence="2">The sequence shown here is derived from an EMBL/GenBank/DDBJ whole genome shotgun (WGS) entry which is preliminary data.</text>
</comment>
<gene>
    <name evidence="2" type="ORF">GDO78_019167</name>
</gene>
<dbReference type="Proteomes" id="UP000770717">
    <property type="component" value="Unassembled WGS sequence"/>
</dbReference>
<proteinExistence type="predicted"/>
<dbReference type="AlphaFoldDB" id="A0A8J6E6G0"/>
<name>A0A8J6E6G0_ELECQ</name>
<evidence type="ECO:0000313" key="3">
    <source>
        <dbReference type="Proteomes" id="UP000770717"/>
    </source>
</evidence>
<feature type="signal peptide" evidence="1">
    <location>
        <begin position="1"/>
        <end position="29"/>
    </location>
</feature>
<sequence length="85" mass="10072">MGVKKKIALYLHKWFFWVFFPFSSRWTRCDFSAPVIEQKNGNSECSWEQKRIQWPPCWVTHWLSPHFPPEGGAASLWGKKATKTE</sequence>
<evidence type="ECO:0000313" key="2">
    <source>
        <dbReference type="EMBL" id="KAG9464935.1"/>
    </source>
</evidence>
<evidence type="ECO:0000256" key="1">
    <source>
        <dbReference type="SAM" id="SignalP"/>
    </source>
</evidence>
<accession>A0A8J6E6G0</accession>
<keyword evidence="3" id="KW-1185">Reference proteome</keyword>
<evidence type="ECO:0008006" key="4">
    <source>
        <dbReference type="Google" id="ProtNLM"/>
    </source>
</evidence>
<feature type="chain" id="PRO_5035255650" description="Secreted protein" evidence="1">
    <location>
        <begin position="30"/>
        <end position="85"/>
    </location>
</feature>
<reference evidence="2" key="1">
    <citation type="thesis" date="2020" institute="ProQuest LLC" country="789 East Eisenhower Parkway, Ann Arbor, MI, USA">
        <title>Comparative Genomics and Chromosome Evolution.</title>
        <authorList>
            <person name="Mudd A.B."/>
        </authorList>
    </citation>
    <scope>NUCLEOTIDE SEQUENCE</scope>
    <source>
        <strain evidence="2">HN-11 Male</strain>
        <tissue evidence="2">Kidney and liver</tissue>
    </source>
</reference>
<dbReference type="EMBL" id="WNTK01003700">
    <property type="protein sequence ID" value="KAG9464935.1"/>
    <property type="molecule type" value="Genomic_DNA"/>
</dbReference>